<evidence type="ECO:0000256" key="2">
    <source>
        <dbReference type="SAM" id="SignalP"/>
    </source>
</evidence>
<evidence type="ECO:0000313" key="3">
    <source>
        <dbReference type="EMBL" id="TLD69868.1"/>
    </source>
</evidence>
<feature type="signal peptide" evidence="2">
    <location>
        <begin position="1"/>
        <end position="26"/>
    </location>
</feature>
<evidence type="ECO:0000313" key="4">
    <source>
        <dbReference type="Proteomes" id="UP000306196"/>
    </source>
</evidence>
<comment type="caution">
    <text evidence="3">The sequence shown here is derived from an EMBL/GenBank/DDBJ whole genome shotgun (WGS) entry which is preliminary data.</text>
</comment>
<dbReference type="EMBL" id="VAUV01000011">
    <property type="protein sequence ID" value="TLD69868.1"/>
    <property type="molecule type" value="Genomic_DNA"/>
</dbReference>
<dbReference type="Proteomes" id="UP000306196">
    <property type="component" value="Unassembled WGS sequence"/>
</dbReference>
<evidence type="ECO:0008006" key="5">
    <source>
        <dbReference type="Google" id="ProtNLM"/>
    </source>
</evidence>
<proteinExistence type="predicted"/>
<dbReference type="AlphaFoldDB" id="A0A5R8KC44"/>
<dbReference type="RefSeq" id="WP_138087326.1">
    <property type="nucleotide sequence ID" value="NZ_VAUV01000011.1"/>
</dbReference>
<sequence length="332" mass="36339">MSLPRAAAVFTFVLAGSLLCQPQAQASPSRVIVRSAYSPSAGIQSGEPAKPSPISGSVAKPRPSVVRPGPLSTVPHSFTPRTGWKQNIVATVFWVGEQPTQNNPTPNCKSSWDTAWMDNFGGYDDPDITNRTHGYRPVNFIPKQNPFYIALPYNDVINHATTKPEAAKVIPWFKETFKRHGKSVCHNRWLAIRHEGRVVYAQWSDCGPFVTDDAPYVFGDAPPVNTSNNGAGIDLSPAVRDYLGFTSGKKVDWCFVEAHEVPDGPWKALGTNNPFSKTWVKDPEPIFQGAFIAKTWVKSKSSTSPSKSRSKKLAANNGLPGFTLKKARKSEG</sequence>
<keyword evidence="2" id="KW-0732">Signal</keyword>
<reference evidence="3 4" key="1">
    <citation type="submission" date="2019-05" db="EMBL/GenBank/DDBJ databases">
        <title>Verrucobacter flavum gen. nov., sp. nov. a new member of the family Verrucomicrobiaceae.</title>
        <authorList>
            <person name="Szuroczki S."/>
            <person name="Abbaszade G."/>
            <person name="Szabo A."/>
            <person name="Felfoldi T."/>
            <person name="Schumann P."/>
            <person name="Boka K."/>
            <person name="Keki Z."/>
            <person name="Toumi M."/>
            <person name="Toth E."/>
        </authorList>
    </citation>
    <scope>NUCLEOTIDE SEQUENCE [LARGE SCALE GENOMIC DNA]</scope>
    <source>
        <strain evidence="3 4">MG-N-17</strain>
    </source>
</reference>
<evidence type="ECO:0000256" key="1">
    <source>
        <dbReference type="SAM" id="MobiDB-lite"/>
    </source>
</evidence>
<feature type="region of interest" description="Disordered" evidence="1">
    <location>
        <begin position="298"/>
        <end position="332"/>
    </location>
</feature>
<feature type="compositionally biased region" description="Low complexity" evidence="1">
    <location>
        <begin position="298"/>
        <end position="307"/>
    </location>
</feature>
<dbReference type="OrthoDB" id="186568at2"/>
<accession>A0A5R8KC44</accession>
<organism evidence="3 4">
    <name type="scientific">Phragmitibacter flavus</name>
    <dbReference type="NCBI Taxonomy" id="2576071"/>
    <lineage>
        <taxon>Bacteria</taxon>
        <taxon>Pseudomonadati</taxon>
        <taxon>Verrucomicrobiota</taxon>
        <taxon>Verrucomicrobiia</taxon>
        <taxon>Verrucomicrobiales</taxon>
        <taxon>Verrucomicrobiaceae</taxon>
        <taxon>Phragmitibacter</taxon>
    </lineage>
</organism>
<gene>
    <name evidence="3" type="ORF">FEM03_16245</name>
</gene>
<name>A0A5R8KC44_9BACT</name>
<feature type="chain" id="PRO_5024272533" description="Formylglycine-generating enzyme family protein" evidence="2">
    <location>
        <begin position="27"/>
        <end position="332"/>
    </location>
</feature>
<protein>
    <recommendedName>
        <fullName evidence="5">Formylglycine-generating enzyme family protein</fullName>
    </recommendedName>
</protein>
<feature type="region of interest" description="Disordered" evidence="1">
    <location>
        <begin position="40"/>
        <end position="78"/>
    </location>
</feature>
<keyword evidence="4" id="KW-1185">Reference proteome</keyword>